<feature type="domain" description="HIT" evidence="1">
    <location>
        <begin position="3"/>
        <end position="104"/>
    </location>
</feature>
<dbReference type="InterPro" id="IPR026026">
    <property type="entry name" value="HIT_Hint"/>
</dbReference>
<name>A0A3B0ZSX0_9ZZZZ</name>
<organism evidence="2">
    <name type="scientific">hydrothermal vent metagenome</name>
    <dbReference type="NCBI Taxonomy" id="652676"/>
    <lineage>
        <taxon>unclassified sequences</taxon>
        <taxon>metagenomes</taxon>
        <taxon>ecological metagenomes</taxon>
    </lineage>
</organism>
<dbReference type="SUPFAM" id="SSF54197">
    <property type="entry name" value="HIT-like"/>
    <property type="match status" value="1"/>
</dbReference>
<gene>
    <name evidence="2" type="ORF">MNBD_GAMMA22-2664</name>
</gene>
<dbReference type="Gene3D" id="3.30.428.10">
    <property type="entry name" value="HIT-like"/>
    <property type="match status" value="1"/>
</dbReference>
<reference evidence="2" key="1">
    <citation type="submission" date="2018-06" db="EMBL/GenBank/DDBJ databases">
        <authorList>
            <person name="Zhirakovskaya E."/>
        </authorList>
    </citation>
    <scope>NUCLEOTIDE SEQUENCE</scope>
</reference>
<proteinExistence type="predicted"/>
<evidence type="ECO:0000259" key="1">
    <source>
        <dbReference type="PROSITE" id="PS51084"/>
    </source>
</evidence>
<dbReference type="PIRSF" id="PIRSF000714">
    <property type="entry name" value="HIT"/>
    <property type="match status" value="1"/>
</dbReference>
<dbReference type="GO" id="GO:0003824">
    <property type="term" value="F:catalytic activity"/>
    <property type="evidence" value="ECO:0007669"/>
    <property type="project" value="InterPro"/>
</dbReference>
<evidence type="ECO:0000313" key="2">
    <source>
        <dbReference type="EMBL" id="VAW91183.1"/>
    </source>
</evidence>
<sequence length="145" mass="16424">MNNFKLDSRLDNDCITLGKLNNSLLLLMNNALLPWFILVPITSESEIIDLPLNEQHQLHDEINLLGSFVKNNFKISKLNIAAIGNVVKQLHIHIVGRDPSDYCWPNVVWGTTEREPYSELRINEIISSLTKQIGSAFNTKTIIKG</sequence>
<dbReference type="AlphaFoldDB" id="A0A3B0ZSX0"/>
<dbReference type="InterPro" id="IPR036265">
    <property type="entry name" value="HIT-like_sf"/>
</dbReference>
<dbReference type="InterPro" id="IPR011146">
    <property type="entry name" value="HIT-like"/>
</dbReference>
<dbReference type="PROSITE" id="PS51084">
    <property type="entry name" value="HIT_2"/>
    <property type="match status" value="1"/>
</dbReference>
<dbReference type="Pfam" id="PF01230">
    <property type="entry name" value="HIT"/>
    <property type="match status" value="1"/>
</dbReference>
<dbReference type="EMBL" id="UOFS01000006">
    <property type="protein sequence ID" value="VAW91183.1"/>
    <property type="molecule type" value="Genomic_DNA"/>
</dbReference>
<accession>A0A3B0ZSX0</accession>
<protein>
    <recommendedName>
        <fullName evidence="1">HIT domain-containing protein</fullName>
    </recommendedName>
</protein>